<evidence type="ECO:0000313" key="9">
    <source>
        <dbReference type="Proteomes" id="UP001153954"/>
    </source>
</evidence>
<dbReference type="Pfam" id="PF00450">
    <property type="entry name" value="Peptidase_S10"/>
    <property type="match status" value="1"/>
</dbReference>
<dbReference type="InterPro" id="IPR029058">
    <property type="entry name" value="AB_hydrolase_fold"/>
</dbReference>
<organism evidence="8 9">
    <name type="scientific">Euphydryas editha</name>
    <name type="common">Edith's checkerspot</name>
    <dbReference type="NCBI Taxonomy" id="104508"/>
    <lineage>
        <taxon>Eukaryota</taxon>
        <taxon>Metazoa</taxon>
        <taxon>Ecdysozoa</taxon>
        <taxon>Arthropoda</taxon>
        <taxon>Hexapoda</taxon>
        <taxon>Insecta</taxon>
        <taxon>Pterygota</taxon>
        <taxon>Neoptera</taxon>
        <taxon>Endopterygota</taxon>
        <taxon>Lepidoptera</taxon>
        <taxon>Glossata</taxon>
        <taxon>Ditrysia</taxon>
        <taxon>Papilionoidea</taxon>
        <taxon>Nymphalidae</taxon>
        <taxon>Nymphalinae</taxon>
        <taxon>Euphydryas</taxon>
    </lineage>
</organism>
<evidence type="ECO:0000256" key="2">
    <source>
        <dbReference type="ARBA" id="ARBA00022645"/>
    </source>
</evidence>
<dbReference type="PRINTS" id="PR00724">
    <property type="entry name" value="CRBOXYPTASEC"/>
</dbReference>
<evidence type="ECO:0000313" key="8">
    <source>
        <dbReference type="EMBL" id="CAH2104271.1"/>
    </source>
</evidence>
<dbReference type="InterPro" id="IPR018202">
    <property type="entry name" value="Ser_caboxypep_ser_AS"/>
</dbReference>
<evidence type="ECO:0000256" key="4">
    <source>
        <dbReference type="ARBA" id="ARBA00022729"/>
    </source>
</evidence>
<keyword evidence="3 7" id="KW-0645">Protease</keyword>
<keyword evidence="4" id="KW-0732">Signal</keyword>
<dbReference type="EMBL" id="CAKOGL010000027">
    <property type="protein sequence ID" value="CAH2104271.1"/>
    <property type="molecule type" value="Genomic_DNA"/>
</dbReference>
<keyword evidence="5 7" id="KW-0378">Hydrolase</keyword>
<dbReference type="PANTHER" id="PTHR11802:SF472">
    <property type="entry name" value="SERINE CARBOXYPEPTIDASE CPVL-RELATED"/>
    <property type="match status" value="1"/>
</dbReference>
<dbReference type="AlphaFoldDB" id="A0AAU9V288"/>
<dbReference type="Gene3D" id="3.40.50.1820">
    <property type="entry name" value="alpha/beta hydrolase"/>
    <property type="match status" value="1"/>
</dbReference>
<dbReference type="InterPro" id="IPR001563">
    <property type="entry name" value="Peptidase_S10"/>
</dbReference>
<proteinExistence type="inferred from homology"/>
<reference evidence="8" key="1">
    <citation type="submission" date="2022-03" db="EMBL/GenBank/DDBJ databases">
        <authorList>
            <person name="Tunstrom K."/>
        </authorList>
    </citation>
    <scope>NUCLEOTIDE SEQUENCE</scope>
</reference>
<accession>A0AAU9V288</accession>
<gene>
    <name evidence="8" type="ORF">EEDITHA_LOCUS18668</name>
</gene>
<dbReference type="PROSITE" id="PS00131">
    <property type="entry name" value="CARBOXYPEPT_SER_SER"/>
    <property type="match status" value="1"/>
</dbReference>
<keyword evidence="6" id="KW-0325">Glycoprotein</keyword>
<keyword evidence="9" id="KW-1185">Reference proteome</keyword>
<name>A0AAU9V288_EUPED</name>
<dbReference type="Proteomes" id="UP001153954">
    <property type="component" value="Unassembled WGS sequence"/>
</dbReference>
<dbReference type="GO" id="GO:0006508">
    <property type="term" value="P:proteolysis"/>
    <property type="evidence" value="ECO:0007669"/>
    <property type="project" value="UniProtKB-KW"/>
</dbReference>
<evidence type="ECO:0000256" key="5">
    <source>
        <dbReference type="ARBA" id="ARBA00022801"/>
    </source>
</evidence>
<evidence type="ECO:0000256" key="1">
    <source>
        <dbReference type="ARBA" id="ARBA00009431"/>
    </source>
</evidence>
<keyword evidence="2 7" id="KW-0121">Carboxypeptidase</keyword>
<sequence>MKGLFDLIGPFQIVDGIVTPRNVTWAKDYSLLFLDNPVGAGFSFTDDDRGYPDNEDDVGKQMYEFLKQFLQMFPELRQAPLFIAGESYAGKYVPALGIQIHRHRNIDTINLKGIMIGNGLIDPRSMMHYSDLCRVFGILSDEKIFMLQQMENNIVYLIDRRDMINAAKLFNATVEMIKKESGISVYNLEKNPVNSAPNFERFLANSKVRELIHVGNASFDFNNQVVYEKMLPDIMNSTKKWVEELLEYYGVLCYSGQLDVILAYSLSKYTYSVLDWSGRVEYNRAPRIQIRKTVNDAVIGYKKSGGNFVEVLIRNAGHATMVEQPKATKFIINNFIDEFK</sequence>
<dbReference type="SUPFAM" id="SSF53474">
    <property type="entry name" value="alpha/beta-Hydrolases"/>
    <property type="match status" value="1"/>
</dbReference>
<evidence type="ECO:0000256" key="7">
    <source>
        <dbReference type="RuleBase" id="RU361156"/>
    </source>
</evidence>
<dbReference type="PANTHER" id="PTHR11802">
    <property type="entry name" value="SERINE PROTEASE FAMILY S10 SERINE CARBOXYPEPTIDASE"/>
    <property type="match status" value="1"/>
</dbReference>
<comment type="caution">
    <text evidence="8">The sequence shown here is derived from an EMBL/GenBank/DDBJ whole genome shotgun (WGS) entry which is preliminary data.</text>
</comment>
<dbReference type="GO" id="GO:0004185">
    <property type="term" value="F:serine-type carboxypeptidase activity"/>
    <property type="evidence" value="ECO:0007669"/>
    <property type="project" value="UniProtKB-UniRule"/>
</dbReference>
<evidence type="ECO:0000256" key="6">
    <source>
        <dbReference type="ARBA" id="ARBA00023180"/>
    </source>
</evidence>
<dbReference type="EC" id="3.4.16.-" evidence="7"/>
<comment type="similarity">
    <text evidence="1 7">Belongs to the peptidase S10 family.</text>
</comment>
<protein>
    <recommendedName>
        <fullName evidence="7">Carboxypeptidase</fullName>
        <ecNumber evidence="7">3.4.16.-</ecNumber>
    </recommendedName>
</protein>
<evidence type="ECO:0000256" key="3">
    <source>
        <dbReference type="ARBA" id="ARBA00022670"/>
    </source>
</evidence>